<proteinExistence type="predicted"/>
<sequence>MQSHRSRKLKPHLQFCRAIAMQNMLGRFLAPQARRLFVPRANVVSSNVLGSSRRFATTVGPTEQTSDQVISAAQHFKRQKHLPFVLEYFIWVVFGSEALHLIWLKVDREDFREKSGHKMAVLKEVLSRLERGEAVDSNLQTEIAIMLKNKATDNKDDEADFDDDYLEKRKSISILCDNHGPLLLITASSVFTSESSNVVQTPVVEVPPTAILPEFADSNTTKGGEKKPAFFL</sequence>
<evidence type="ECO:0000313" key="2">
    <source>
        <dbReference type="EMBL" id="KAG2175551.1"/>
    </source>
</evidence>
<gene>
    <name evidence="2" type="ORF">INT43_001198</name>
</gene>
<organism evidence="2 3">
    <name type="scientific">Mortierella isabellina</name>
    <name type="common">Filamentous fungus</name>
    <name type="synonym">Umbelopsis isabellina</name>
    <dbReference type="NCBI Taxonomy" id="91625"/>
    <lineage>
        <taxon>Eukaryota</taxon>
        <taxon>Fungi</taxon>
        <taxon>Fungi incertae sedis</taxon>
        <taxon>Mucoromycota</taxon>
        <taxon>Mucoromycotina</taxon>
        <taxon>Umbelopsidomycetes</taxon>
        <taxon>Umbelopsidales</taxon>
        <taxon>Umbelopsidaceae</taxon>
        <taxon>Umbelopsis</taxon>
    </lineage>
</organism>
<name>A0A8H7U890_MORIS</name>
<evidence type="ECO:0000313" key="3">
    <source>
        <dbReference type="Proteomes" id="UP000654370"/>
    </source>
</evidence>
<keyword evidence="1" id="KW-0472">Membrane</keyword>
<dbReference type="Pfam" id="PF17254">
    <property type="entry name" value="DUF5321"/>
    <property type="match status" value="1"/>
</dbReference>
<reference evidence="2" key="1">
    <citation type="submission" date="2020-12" db="EMBL/GenBank/DDBJ databases">
        <title>Metabolic potential, ecology and presence of endohyphal bacteria is reflected in genomic diversity of Mucoromycotina.</title>
        <authorList>
            <person name="Muszewska A."/>
            <person name="Okrasinska A."/>
            <person name="Steczkiewicz K."/>
            <person name="Drgas O."/>
            <person name="Orlowska M."/>
            <person name="Perlinska-Lenart U."/>
            <person name="Aleksandrzak-Piekarczyk T."/>
            <person name="Szatraj K."/>
            <person name="Zielenkiewicz U."/>
            <person name="Pilsyk S."/>
            <person name="Malc E."/>
            <person name="Mieczkowski P."/>
            <person name="Kruszewska J.S."/>
            <person name="Biernat P."/>
            <person name="Pawlowska J."/>
        </authorList>
    </citation>
    <scope>NUCLEOTIDE SEQUENCE</scope>
    <source>
        <strain evidence="2">WA0000067209</strain>
    </source>
</reference>
<dbReference type="InterPro" id="IPR035213">
    <property type="entry name" value="DUF5321"/>
</dbReference>
<dbReference type="AlphaFoldDB" id="A0A8H7U890"/>
<keyword evidence="3" id="KW-1185">Reference proteome</keyword>
<dbReference type="Proteomes" id="UP000654370">
    <property type="component" value="Unassembled WGS sequence"/>
</dbReference>
<evidence type="ECO:0000256" key="1">
    <source>
        <dbReference type="SAM" id="Phobius"/>
    </source>
</evidence>
<dbReference type="EMBL" id="JAEPQZ010000011">
    <property type="protein sequence ID" value="KAG2175551.1"/>
    <property type="molecule type" value="Genomic_DNA"/>
</dbReference>
<comment type="caution">
    <text evidence="2">The sequence shown here is derived from an EMBL/GenBank/DDBJ whole genome shotgun (WGS) entry which is preliminary data.</text>
</comment>
<feature type="transmembrane region" description="Helical" evidence="1">
    <location>
        <begin position="84"/>
        <end position="104"/>
    </location>
</feature>
<accession>A0A8H7U890</accession>
<dbReference type="OrthoDB" id="2253354at2759"/>
<keyword evidence="1" id="KW-0812">Transmembrane</keyword>
<protein>
    <submittedName>
        <fullName evidence="2">Uncharacterized protein</fullName>
    </submittedName>
</protein>
<keyword evidence="1" id="KW-1133">Transmembrane helix</keyword>